<evidence type="ECO:0000313" key="1">
    <source>
        <dbReference type="EMBL" id="AFE86224.1"/>
    </source>
</evidence>
<organism evidence="1 2">
    <name type="scientific">Salinivibrio phage CW02</name>
    <dbReference type="NCBI Taxonomy" id="1161935"/>
    <lineage>
        <taxon>Viruses</taxon>
        <taxon>Duplodnaviria</taxon>
        <taxon>Heunggongvirae</taxon>
        <taxon>Uroviricota</taxon>
        <taxon>Caudoviricetes</taxon>
        <taxon>Zobellviridae</taxon>
        <taxon>Salinovirus</taxon>
        <taxon>Salinovirus utanense</taxon>
    </lineage>
</organism>
<dbReference type="EMBL" id="JQ446452">
    <property type="protein sequence ID" value="AFE86224.1"/>
    <property type="molecule type" value="Genomic_DNA"/>
</dbReference>
<keyword evidence="2" id="KW-1185">Reference proteome</keyword>
<dbReference type="RefSeq" id="YP_007010569.1">
    <property type="nucleotide sequence ID" value="NC_019540.1"/>
</dbReference>
<evidence type="ECO:0000313" key="2">
    <source>
        <dbReference type="Proteomes" id="UP000004791"/>
    </source>
</evidence>
<dbReference type="KEGG" id="vg:14016743"/>
<protein>
    <submittedName>
        <fullName evidence="1">Uncharacterized protein</fullName>
    </submittedName>
</protein>
<name>H9D1I2_9CAUD</name>
<dbReference type="GeneID" id="14016743"/>
<sequence length="210" mass="23434">MPTENIALRDSILDKIEQLAQAERITKAMLGELSRDLLEYVVETGDIQPLNRLLGLNPDGTFVLTAANWRVACMYFNHFIPHANNYEQIKDNGVLKGRRSKDMLLAFGKKHKQAKYDKKLALIEEFLADEANNIWTWQADNVEMEKSKVDLAQTITKTITQALEGTEETNTKEAADPLSLAQVLDAVMDADGVTPEALFAALQGEQEQAA</sequence>
<accession>H9D1I2</accession>
<dbReference type="OrthoDB" id="39233at10239"/>
<reference evidence="1 2" key="1">
    <citation type="journal article" date="2012" name="J. Virol.">
        <title>Sequence and structural characterization of great salt lake bacteriophage CW02, a member of the T7-like supergroup.</title>
        <authorList>
            <person name="Shen P.S."/>
            <person name="Domek M.J."/>
            <person name="Sanz-Garcia E."/>
            <person name="Makaju A."/>
            <person name="Taylor R.M."/>
            <person name="Hoggan R."/>
            <person name="Culumber M.D."/>
            <person name="Oberg C.J."/>
            <person name="Breakwell D.P."/>
            <person name="Prince J.T."/>
            <person name="Belnap D.M."/>
        </authorList>
    </citation>
    <scope>NUCLEOTIDE SEQUENCE [LARGE SCALE GENOMIC DNA]</scope>
</reference>
<dbReference type="Proteomes" id="UP000004791">
    <property type="component" value="Segment"/>
</dbReference>
<proteinExistence type="predicted"/>